<dbReference type="Pfam" id="PF12643">
    <property type="entry name" value="MazG-like"/>
    <property type="match status" value="1"/>
</dbReference>
<dbReference type="PANTHER" id="PTHR46523">
    <property type="entry name" value="DCTP PYROPHOSPHATASE 1"/>
    <property type="match status" value="1"/>
</dbReference>
<dbReference type="Gene3D" id="1.10.287.1080">
    <property type="entry name" value="MazG-like"/>
    <property type="match status" value="1"/>
</dbReference>
<dbReference type="InterPro" id="IPR025984">
    <property type="entry name" value="DCTPP"/>
</dbReference>
<reference evidence="1 2" key="1">
    <citation type="submission" date="2024-08" db="EMBL/GenBank/DDBJ databases">
        <authorList>
            <person name="Ishaq N."/>
        </authorList>
    </citation>
    <scope>NUCLEOTIDE SEQUENCE [LARGE SCALE GENOMIC DNA]</scope>
    <source>
        <strain evidence="1 2">DSM 18651</strain>
    </source>
</reference>
<dbReference type="InterPro" id="IPR052555">
    <property type="entry name" value="dCTP_Pyrophosphatase"/>
</dbReference>
<organism evidence="1 2">
    <name type="scientific">Microbulbifer epialgicus</name>
    <dbReference type="NCBI Taxonomy" id="393907"/>
    <lineage>
        <taxon>Bacteria</taxon>
        <taxon>Pseudomonadati</taxon>
        <taxon>Pseudomonadota</taxon>
        <taxon>Gammaproteobacteria</taxon>
        <taxon>Cellvibrionales</taxon>
        <taxon>Microbulbiferaceae</taxon>
        <taxon>Microbulbifer</taxon>
    </lineage>
</organism>
<dbReference type="PIRSF" id="PIRSF029826">
    <property type="entry name" value="UCP029826_pph"/>
    <property type="match status" value="1"/>
</dbReference>
<dbReference type="Proteomes" id="UP001569428">
    <property type="component" value="Unassembled WGS sequence"/>
</dbReference>
<keyword evidence="2" id="KW-1185">Reference proteome</keyword>
<proteinExistence type="predicted"/>
<protein>
    <submittedName>
        <fullName evidence="1">MazG-like family protein</fullName>
    </submittedName>
</protein>
<comment type="caution">
    <text evidence="1">The sequence shown here is derived from an EMBL/GenBank/DDBJ whole genome shotgun (WGS) entry which is preliminary data.</text>
</comment>
<dbReference type="PANTHER" id="PTHR46523:SF1">
    <property type="entry name" value="DCTP PYROPHOSPHATASE 1"/>
    <property type="match status" value="1"/>
</dbReference>
<evidence type="ECO:0000313" key="1">
    <source>
        <dbReference type="EMBL" id="MFA0813270.1"/>
    </source>
</evidence>
<sequence>MMKDREILAAFDEVAKLRGWQSLHTPKNLAMALSVEVAELGKHFQWKDESEIFALMKTESAAAVAAELADIQMYLTKLAVVLDIDMDIALRDKMAENRRRCQIELPSEGFNER</sequence>
<accession>A0ABV4P5K7</accession>
<evidence type="ECO:0000313" key="2">
    <source>
        <dbReference type="Proteomes" id="UP001569428"/>
    </source>
</evidence>
<gene>
    <name evidence="1" type="ORF">ACCI49_20420</name>
</gene>
<dbReference type="RefSeq" id="WP_371841064.1">
    <property type="nucleotide sequence ID" value="NZ_JBGMEK010000081.1"/>
</dbReference>
<dbReference type="SUPFAM" id="SSF101386">
    <property type="entry name" value="all-alpha NTP pyrophosphatases"/>
    <property type="match status" value="1"/>
</dbReference>
<name>A0ABV4P5K7_9GAMM</name>
<dbReference type="EMBL" id="JBGMEK010000081">
    <property type="protein sequence ID" value="MFA0813270.1"/>
    <property type="molecule type" value="Genomic_DNA"/>
</dbReference>